<dbReference type="AlphaFoldDB" id="A0A8H7BQV3"/>
<dbReference type="EMBL" id="JABAYA010000068">
    <property type="protein sequence ID" value="KAF7726952.1"/>
    <property type="molecule type" value="Genomic_DNA"/>
</dbReference>
<keyword evidence="3" id="KW-1185">Reference proteome</keyword>
<feature type="region of interest" description="Disordered" evidence="1">
    <location>
        <begin position="1"/>
        <end position="30"/>
    </location>
</feature>
<evidence type="ECO:0000256" key="1">
    <source>
        <dbReference type="SAM" id="MobiDB-lite"/>
    </source>
</evidence>
<evidence type="ECO:0000313" key="2">
    <source>
        <dbReference type="EMBL" id="KAF7726952.1"/>
    </source>
</evidence>
<proteinExistence type="predicted"/>
<comment type="caution">
    <text evidence="2">The sequence shown here is derived from an EMBL/GenBank/DDBJ whole genome shotgun (WGS) entry which is preliminary data.</text>
</comment>
<name>A0A8H7BQV3_9FUNG</name>
<organism evidence="2 3">
    <name type="scientific">Apophysomyces ossiformis</name>
    <dbReference type="NCBI Taxonomy" id="679940"/>
    <lineage>
        <taxon>Eukaryota</taxon>
        <taxon>Fungi</taxon>
        <taxon>Fungi incertae sedis</taxon>
        <taxon>Mucoromycota</taxon>
        <taxon>Mucoromycotina</taxon>
        <taxon>Mucoromycetes</taxon>
        <taxon>Mucorales</taxon>
        <taxon>Mucorineae</taxon>
        <taxon>Mucoraceae</taxon>
        <taxon>Apophysomyces</taxon>
    </lineage>
</organism>
<dbReference type="Proteomes" id="UP000605846">
    <property type="component" value="Unassembled WGS sequence"/>
</dbReference>
<gene>
    <name evidence="2" type="ORF">EC973_008147</name>
</gene>
<reference evidence="2" key="1">
    <citation type="submission" date="2020-01" db="EMBL/GenBank/DDBJ databases">
        <title>Genome Sequencing of Three Apophysomyces-Like Fungal Strains Confirms a Novel Fungal Genus in the Mucoromycota with divergent Burkholderia-like Endosymbiotic Bacteria.</title>
        <authorList>
            <person name="Stajich J.E."/>
            <person name="Macias A.M."/>
            <person name="Carter-House D."/>
            <person name="Lovett B."/>
            <person name="Kasson L.R."/>
            <person name="Berry K."/>
            <person name="Grigoriev I."/>
            <person name="Chang Y."/>
            <person name="Spatafora J."/>
            <person name="Kasson M.T."/>
        </authorList>
    </citation>
    <scope>NUCLEOTIDE SEQUENCE</scope>
    <source>
        <strain evidence="2">NRRL A-21654</strain>
    </source>
</reference>
<feature type="compositionally biased region" description="Basic and acidic residues" evidence="1">
    <location>
        <begin position="12"/>
        <end position="30"/>
    </location>
</feature>
<evidence type="ECO:0000313" key="3">
    <source>
        <dbReference type="Proteomes" id="UP000605846"/>
    </source>
</evidence>
<accession>A0A8H7BQV3</accession>
<protein>
    <submittedName>
        <fullName evidence="2">Uncharacterized protein</fullName>
    </submittedName>
</protein>
<sequence>MEIETLQPTEEDFPRTMEEEVLKTTEEEAPRRTRYRTAILPRRGYKPGKVPRQTKLASFLNARSHMRWTWCAFFWRIAEEHGRNVPDGGPAAHAITGIARISAHQESTTRHGETCHSEKMPWSFSSIALINLIHNIDTYI</sequence>